<evidence type="ECO:0000256" key="2">
    <source>
        <dbReference type="ARBA" id="ARBA00005517"/>
    </source>
</evidence>
<dbReference type="RefSeq" id="WP_328279286.1">
    <property type="nucleotide sequence ID" value="NZ_JARTLD010000037.1"/>
</dbReference>
<evidence type="ECO:0000256" key="8">
    <source>
        <dbReference type="PIRNR" id="PIRNR038945"/>
    </source>
</evidence>
<dbReference type="Gene3D" id="3.40.50.1100">
    <property type="match status" value="2"/>
</dbReference>
<evidence type="ECO:0000259" key="9">
    <source>
        <dbReference type="Pfam" id="PF00291"/>
    </source>
</evidence>
<dbReference type="SUPFAM" id="SSF53686">
    <property type="entry name" value="Tryptophan synthase beta subunit-like PLP-dependent enzymes"/>
    <property type="match status" value="1"/>
</dbReference>
<proteinExistence type="inferred from homology"/>
<accession>A0ABU6PV59</accession>
<organism evidence="10 11">
    <name type="scientific">Paenibacillus chibensis</name>
    <dbReference type="NCBI Taxonomy" id="59846"/>
    <lineage>
        <taxon>Bacteria</taxon>
        <taxon>Bacillati</taxon>
        <taxon>Bacillota</taxon>
        <taxon>Bacilli</taxon>
        <taxon>Bacillales</taxon>
        <taxon>Paenibacillaceae</taxon>
        <taxon>Paenibacillus</taxon>
    </lineage>
</organism>
<dbReference type="PANTHER" id="PTHR48078">
    <property type="entry name" value="THREONINE DEHYDRATASE, MITOCHONDRIAL-RELATED"/>
    <property type="match status" value="1"/>
</dbReference>
<dbReference type="NCBIfam" id="TIGR00260">
    <property type="entry name" value="thrC"/>
    <property type="match status" value="1"/>
</dbReference>
<dbReference type="EMBL" id="JARTLD010000037">
    <property type="protein sequence ID" value="MED5018758.1"/>
    <property type="molecule type" value="Genomic_DNA"/>
</dbReference>
<keyword evidence="8" id="KW-0028">Amino-acid biosynthesis</keyword>
<name>A0ABU6PV59_9BACL</name>
<keyword evidence="11" id="KW-1185">Reference proteome</keyword>
<sequence length="411" mass="44567">MKQVCVDCGAEQTGRDYGTSCSCGGRIEGVQDLSGLDGEKLKALFKERLAERLSVYASGVWRYKELIDPQLPPEHIVTKYEGNTGLYTSGAIREKLGIREVYFKAQSENPSGSFKDNGMTAAVSHGRMLGYTRFACTSTGNTSSSLAMYAAMAGCSSQVFVPSHSVSANKVLQTMAYGAQVIRFDGTYDDGIRFLEQHGNELGLYVCNSVNPLRIEGQKSIIYEIAQSLNWELPEWIVIPGGALSNVSALGKGLSDLHSLGMISKLPRIALIQAEGASPFHRMMAEGREELVPEPKPFTKASALNIGHPPSWQIARRALRLCQGVTCSVTDEEILEAKRMIDRSGIGCEPASASTLAGLTKLMREQVIDKDERALCILTGNLLKDTDILTETVSSPAYAKLTVEAVQKVTA</sequence>
<comment type="function">
    <text evidence="8">Catalyzes the gamma-elimination of phosphate from L-phosphohomoserine and the beta-addition of water to produce L-threonine.</text>
</comment>
<dbReference type="InterPro" id="IPR004450">
    <property type="entry name" value="Thr_synthase-like"/>
</dbReference>
<dbReference type="GO" id="GO:0004795">
    <property type="term" value="F:threonine synthase activity"/>
    <property type="evidence" value="ECO:0007669"/>
    <property type="project" value="UniProtKB-EC"/>
</dbReference>
<dbReference type="EC" id="4.2.3.1" evidence="7 8"/>
<keyword evidence="4 8" id="KW-0663">Pyridoxal phosphate</keyword>
<dbReference type="PANTHER" id="PTHR48078:SF6">
    <property type="entry name" value="L-THREONINE DEHYDRATASE CATABOLIC TDCB"/>
    <property type="match status" value="1"/>
</dbReference>
<evidence type="ECO:0000256" key="7">
    <source>
        <dbReference type="NCBIfam" id="TIGR00260"/>
    </source>
</evidence>
<comment type="similarity">
    <text evidence="2 8">Belongs to the threonine synthase family.</text>
</comment>
<protein>
    <recommendedName>
        <fullName evidence="3 7">Threonine synthase</fullName>
        <ecNumber evidence="7 8">4.2.3.1</ecNumber>
    </recommendedName>
</protein>
<dbReference type="CDD" id="cd01563">
    <property type="entry name" value="Thr-synth_1"/>
    <property type="match status" value="1"/>
</dbReference>
<comment type="catalytic activity">
    <reaction evidence="6 8">
        <text>O-phospho-L-homoserine + H2O = L-threonine + phosphate</text>
        <dbReference type="Rhea" id="RHEA:10840"/>
        <dbReference type="ChEBI" id="CHEBI:15377"/>
        <dbReference type="ChEBI" id="CHEBI:43474"/>
        <dbReference type="ChEBI" id="CHEBI:57590"/>
        <dbReference type="ChEBI" id="CHEBI:57926"/>
        <dbReference type="EC" id="4.2.3.1"/>
    </reaction>
</comment>
<evidence type="ECO:0000256" key="4">
    <source>
        <dbReference type="ARBA" id="ARBA00022898"/>
    </source>
</evidence>
<evidence type="ECO:0000256" key="6">
    <source>
        <dbReference type="ARBA" id="ARBA00049144"/>
    </source>
</evidence>
<evidence type="ECO:0000313" key="10">
    <source>
        <dbReference type="EMBL" id="MED5018758.1"/>
    </source>
</evidence>
<dbReference type="Proteomes" id="UP001343257">
    <property type="component" value="Unassembled WGS sequence"/>
</dbReference>
<feature type="domain" description="Tryptophan synthase beta chain-like PALP" evidence="9">
    <location>
        <begin position="77"/>
        <end position="380"/>
    </location>
</feature>
<comment type="caution">
    <text evidence="10">The sequence shown here is derived from an EMBL/GenBank/DDBJ whole genome shotgun (WGS) entry which is preliminary data.</text>
</comment>
<gene>
    <name evidence="10" type="primary">thrC</name>
    <name evidence="10" type="ORF">P9847_15725</name>
</gene>
<dbReference type="PIRSF" id="PIRSF038945">
    <property type="entry name" value="Thr_synthase"/>
    <property type="match status" value="1"/>
</dbReference>
<keyword evidence="5 8" id="KW-0456">Lyase</keyword>
<comment type="cofactor">
    <cofactor evidence="1 8">
        <name>pyridoxal 5'-phosphate</name>
        <dbReference type="ChEBI" id="CHEBI:597326"/>
    </cofactor>
</comment>
<evidence type="ECO:0000256" key="5">
    <source>
        <dbReference type="ARBA" id="ARBA00023239"/>
    </source>
</evidence>
<evidence type="ECO:0000313" key="11">
    <source>
        <dbReference type="Proteomes" id="UP001343257"/>
    </source>
</evidence>
<comment type="pathway">
    <text evidence="8">Amino-acid biosynthesis; L-threonine biosynthesis; L-threonine from L-aspartate: step 5/5.</text>
</comment>
<dbReference type="InterPro" id="IPR036052">
    <property type="entry name" value="TrpB-like_PALP_sf"/>
</dbReference>
<evidence type="ECO:0000256" key="1">
    <source>
        <dbReference type="ARBA" id="ARBA00001933"/>
    </source>
</evidence>
<reference evidence="10 11" key="1">
    <citation type="submission" date="2023-03" db="EMBL/GenBank/DDBJ databases">
        <title>Bacillus Genome Sequencing.</title>
        <authorList>
            <person name="Dunlap C."/>
        </authorList>
    </citation>
    <scope>NUCLEOTIDE SEQUENCE [LARGE SCALE GENOMIC DNA]</scope>
    <source>
        <strain evidence="10 11">NRS-52</strain>
    </source>
</reference>
<dbReference type="InterPro" id="IPR050147">
    <property type="entry name" value="Ser/Thr_Dehydratase"/>
</dbReference>
<dbReference type="Pfam" id="PF00291">
    <property type="entry name" value="PALP"/>
    <property type="match status" value="1"/>
</dbReference>
<evidence type="ECO:0000256" key="3">
    <source>
        <dbReference type="ARBA" id="ARBA00018679"/>
    </source>
</evidence>
<keyword evidence="8" id="KW-0791">Threonine biosynthesis</keyword>
<dbReference type="InterPro" id="IPR026260">
    <property type="entry name" value="Thr_Synthase_bac/arc"/>
</dbReference>
<dbReference type="InterPro" id="IPR001926">
    <property type="entry name" value="TrpB-like_PALP"/>
</dbReference>